<dbReference type="AlphaFoldDB" id="A0A8J7W1B5"/>
<proteinExistence type="inferred from homology"/>
<sequence length="409" mass="45476">MKISEERLLSDLHLLKCFTDTPGVGVTRFSYGESDRRARQFIKEAAESHGFSVRTDPIGNMYIGHQEMDGKRNKIRIGSHIDTVRNGGWLDGIYGIASGLEVLRTLSENESERVSEVEVVIFAEEEGSNFGSTMTGSKFVTGIYGEKDLDRLKNDDQISLREMLMNCSFPPYQEEEVLWDFSSMKAMLELHIEQGPVLEREGKSIGIVDGIFGMKTIEITITGTGNHAGATPMKYRRDALATAALCIAEVERVAKTDPEGIVVATVGKMSVLPNCSNVIPEKVIFTVEVRDKREERIRSFINKIEEAIKMISDQRETDLEIRSLADSRPFRMDNRIMKLMDRLASEAGIHHRIMDSGAVHDTCIIAPHVPSGMLFVPSIGGRSHVPFEDTNADDLVGGAQLLLDTVLNI</sequence>
<evidence type="ECO:0000256" key="1">
    <source>
        <dbReference type="ARBA" id="ARBA00006153"/>
    </source>
</evidence>
<protein>
    <submittedName>
        <fullName evidence="5">M20 family metallo-hydrolase</fullName>
    </submittedName>
</protein>
<evidence type="ECO:0000313" key="6">
    <source>
        <dbReference type="Proteomes" id="UP000675664"/>
    </source>
</evidence>
<name>A0A8J7W1B5_9FIRM</name>
<dbReference type="Gene3D" id="3.30.70.360">
    <property type="match status" value="1"/>
</dbReference>
<evidence type="ECO:0000313" key="5">
    <source>
        <dbReference type="EMBL" id="MBR0597110.1"/>
    </source>
</evidence>
<evidence type="ECO:0000256" key="3">
    <source>
        <dbReference type="PIRSR" id="PIRSR001235-1"/>
    </source>
</evidence>
<gene>
    <name evidence="5" type="ORF">KCX82_04435</name>
</gene>
<dbReference type="PANTHER" id="PTHR32494:SF5">
    <property type="entry name" value="ALLANTOATE AMIDOHYDROLASE"/>
    <property type="match status" value="1"/>
</dbReference>
<dbReference type="Gene3D" id="3.40.630.10">
    <property type="entry name" value="Zn peptidases"/>
    <property type="match status" value="1"/>
</dbReference>
<dbReference type="InterPro" id="IPR010158">
    <property type="entry name" value="Amidase_Cbmase"/>
</dbReference>
<dbReference type="Pfam" id="PF07687">
    <property type="entry name" value="M20_dimer"/>
    <property type="match status" value="1"/>
</dbReference>
<dbReference type="NCBIfam" id="TIGR01879">
    <property type="entry name" value="hydantase"/>
    <property type="match status" value="1"/>
</dbReference>
<comment type="cofactor">
    <cofactor evidence="3">
        <name>Zn(2+)</name>
        <dbReference type="ChEBI" id="CHEBI:29105"/>
    </cofactor>
    <text evidence="3">Binds 2 Zn(2+) ions per subunit.</text>
</comment>
<reference evidence="5" key="1">
    <citation type="submission" date="2021-04" db="EMBL/GenBank/DDBJ databases">
        <title>Sinoanaerobacter chloroacetimidivorans sp. nov., an obligate anaerobic bacterium isolated from anaerobic sludge.</title>
        <authorList>
            <person name="Bao Y."/>
        </authorList>
    </citation>
    <scope>NUCLEOTIDE SEQUENCE</scope>
    <source>
        <strain evidence="5">BAD-6</strain>
    </source>
</reference>
<dbReference type="SUPFAM" id="SSF53187">
    <property type="entry name" value="Zn-dependent exopeptidases"/>
    <property type="match status" value="1"/>
</dbReference>
<keyword evidence="2" id="KW-0378">Hydrolase</keyword>
<dbReference type="NCBIfam" id="NF006771">
    <property type="entry name" value="PRK09290.1-5"/>
    <property type="match status" value="1"/>
</dbReference>
<keyword evidence="3" id="KW-0862">Zinc</keyword>
<comment type="caution">
    <text evidence="5">The sequence shown here is derived from an EMBL/GenBank/DDBJ whole genome shotgun (WGS) entry which is preliminary data.</text>
</comment>
<feature type="domain" description="Peptidase M20 dimerisation" evidence="4">
    <location>
        <begin position="210"/>
        <end position="309"/>
    </location>
</feature>
<dbReference type="RefSeq" id="WP_227017241.1">
    <property type="nucleotide sequence ID" value="NZ_JAGSND010000002.1"/>
</dbReference>
<feature type="binding site" evidence="3">
    <location>
        <position position="91"/>
    </location>
    <ligand>
        <name>Zn(2+)</name>
        <dbReference type="ChEBI" id="CHEBI:29105"/>
        <label>1</label>
    </ligand>
</feature>
<evidence type="ECO:0000256" key="2">
    <source>
        <dbReference type="ARBA" id="ARBA00022801"/>
    </source>
</evidence>
<dbReference type="EMBL" id="JAGSND010000002">
    <property type="protein sequence ID" value="MBR0597110.1"/>
    <property type="molecule type" value="Genomic_DNA"/>
</dbReference>
<feature type="binding site" evidence="3">
    <location>
        <position position="191"/>
    </location>
    <ligand>
        <name>Zn(2+)</name>
        <dbReference type="ChEBI" id="CHEBI:29105"/>
        <label>1</label>
    </ligand>
</feature>
<feature type="binding site" evidence="3">
    <location>
        <position position="91"/>
    </location>
    <ligand>
        <name>Zn(2+)</name>
        <dbReference type="ChEBI" id="CHEBI:29105"/>
        <label>2</label>
    </ligand>
</feature>
<dbReference type="InterPro" id="IPR011650">
    <property type="entry name" value="Peptidase_M20_dimer"/>
</dbReference>
<evidence type="ECO:0000259" key="4">
    <source>
        <dbReference type="Pfam" id="PF07687"/>
    </source>
</evidence>
<accession>A0A8J7W1B5</accession>
<dbReference type="CDD" id="cd03884">
    <property type="entry name" value="M20_bAS"/>
    <property type="match status" value="1"/>
</dbReference>
<reference evidence="5" key="2">
    <citation type="submission" date="2021-04" db="EMBL/GenBank/DDBJ databases">
        <authorList>
            <person name="Liu J."/>
        </authorList>
    </citation>
    <scope>NUCLEOTIDE SEQUENCE</scope>
    <source>
        <strain evidence="5">BAD-6</strain>
    </source>
</reference>
<dbReference type="Proteomes" id="UP000675664">
    <property type="component" value="Unassembled WGS sequence"/>
</dbReference>
<dbReference type="Pfam" id="PF01546">
    <property type="entry name" value="Peptidase_M20"/>
    <property type="match status" value="1"/>
</dbReference>
<keyword evidence="6" id="KW-1185">Reference proteome</keyword>
<comment type="similarity">
    <text evidence="1">Belongs to the peptidase M20 family.</text>
</comment>
<feature type="binding site" evidence="3">
    <location>
        <position position="384"/>
    </location>
    <ligand>
        <name>Zn(2+)</name>
        <dbReference type="ChEBI" id="CHEBI:29105"/>
        <label>2</label>
    </ligand>
</feature>
<dbReference type="SUPFAM" id="SSF55031">
    <property type="entry name" value="Bacterial exopeptidase dimerisation domain"/>
    <property type="match status" value="1"/>
</dbReference>
<dbReference type="InterPro" id="IPR036264">
    <property type="entry name" value="Bact_exopeptidase_dim_dom"/>
</dbReference>
<keyword evidence="3" id="KW-0479">Metal-binding</keyword>
<feature type="binding site" evidence="3">
    <location>
        <position position="126"/>
    </location>
    <ligand>
        <name>Zn(2+)</name>
        <dbReference type="ChEBI" id="CHEBI:29105"/>
        <label>2</label>
    </ligand>
</feature>
<feature type="binding site" evidence="3">
    <location>
        <position position="80"/>
    </location>
    <ligand>
        <name>Zn(2+)</name>
        <dbReference type="ChEBI" id="CHEBI:29105"/>
        <label>1</label>
    </ligand>
</feature>
<dbReference type="InterPro" id="IPR002933">
    <property type="entry name" value="Peptidase_M20"/>
</dbReference>
<dbReference type="PANTHER" id="PTHR32494">
    <property type="entry name" value="ALLANTOATE DEIMINASE-RELATED"/>
    <property type="match status" value="1"/>
</dbReference>
<dbReference type="GO" id="GO:0016813">
    <property type="term" value="F:hydrolase activity, acting on carbon-nitrogen (but not peptide) bonds, in linear amidines"/>
    <property type="evidence" value="ECO:0007669"/>
    <property type="project" value="InterPro"/>
</dbReference>
<dbReference type="GO" id="GO:0046872">
    <property type="term" value="F:metal ion binding"/>
    <property type="evidence" value="ECO:0007669"/>
    <property type="project" value="UniProtKB-KW"/>
</dbReference>
<organism evidence="5 6">
    <name type="scientific">Sinanaerobacter chloroacetimidivorans</name>
    <dbReference type="NCBI Taxonomy" id="2818044"/>
    <lineage>
        <taxon>Bacteria</taxon>
        <taxon>Bacillati</taxon>
        <taxon>Bacillota</taxon>
        <taxon>Clostridia</taxon>
        <taxon>Peptostreptococcales</taxon>
        <taxon>Anaerovoracaceae</taxon>
        <taxon>Sinanaerobacter</taxon>
    </lineage>
</organism>
<dbReference type="PIRSF" id="PIRSF001235">
    <property type="entry name" value="Amidase_carbamoylase"/>
    <property type="match status" value="1"/>
</dbReference>